<sequence>MESTAVWPVRWWLVLIAGVATTVIVAAGVIVADRDGPSDPAVASQARQAMSALARVAVVGERAPRSDYQREAFGTAWTDAVTVAGGANGCDTRNDVLTRDLVDVQLSVIDSCPRAVMSGEFRSPYTGEFVVFRRDRRAGAVQIDHIVPLAYAWDMGAWAWPWAARANFANDTANLVAVDAASNLAKSDHEPARWLPPNRTFHCQYAIQFIAVTVSYRLQVDSPSVDTLAAVLRRCGG</sequence>
<dbReference type="InterPro" id="IPR011089">
    <property type="entry name" value="GmrSD_C"/>
</dbReference>
<dbReference type="GO" id="GO:0004519">
    <property type="term" value="F:endonuclease activity"/>
    <property type="evidence" value="ECO:0007669"/>
    <property type="project" value="UniProtKB-KW"/>
</dbReference>
<dbReference type="Pfam" id="PF07510">
    <property type="entry name" value="GmrSD_C"/>
    <property type="match status" value="1"/>
</dbReference>
<keyword evidence="1" id="KW-0812">Transmembrane</keyword>
<keyword evidence="3" id="KW-0378">Hydrolase</keyword>
<feature type="transmembrane region" description="Helical" evidence="1">
    <location>
        <begin position="12"/>
        <end position="32"/>
    </location>
</feature>
<dbReference type="PANTHER" id="PTHR24094">
    <property type="entry name" value="SECRETED PROTEIN"/>
    <property type="match status" value="1"/>
</dbReference>
<comment type="caution">
    <text evidence="3">The sequence shown here is derived from an EMBL/GenBank/DDBJ whole genome shotgun (WGS) entry which is preliminary data.</text>
</comment>
<name>A0ABU7MY45_9ACTN</name>
<proteinExistence type="predicted"/>
<dbReference type="RefSeq" id="WP_330506060.1">
    <property type="nucleotide sequence ID" value="NZ_JAZDUE010000014.1"/>
</dbReference>
<dbReference type="EMBL" id="JAZDUE010000014">
    <property type="protein sequence ID" value="MEE4024709.1"/>
    <property type="molecule type" value="Genomic_DNA"/>
</dbReference>
<gene>
    <name evidence="3" type="ORF">V1Y59_16610</name>
</gene>
<dbReference type="Proteomes" id="UP001335729">
    <property type="component" value="Unassembled WGS sequence"/>
</dbReference>
<keyword evidence="3" id="KW-0540">Nuclease</keyword>
<evidence type="ECO:0000313" key="4">
    <source>
        <dbReference type="Proteomes" id="UP001335729"/>
    </source>
</evidence>
<keyword evidence="1" id="KW-1133">Transmembrane helix</keyword>
<keyword evidence="4" id="KW-1185">Reference proteome</keyword>
<accession>A0ABU7MY45</accession>
<reference evidence="3 4" key="1">
    <citation type="submission" date="2024-01" db="EMBL/GenBank/DDBJ databases">
        <title>Draft genome sequence of Gordonia sp. PKS22-38.</title>
        <authorList>
            <person name="Suphannarot A."/>
            <person name="Mingma R."/>
        </authorList>
    </citation>
    <scope>NUCLEOTIDE SEQUENCE [LARGE SCALE GENOMIC DNA]</scope>
    <source>
        <strain evidence="3 4">PKS22-38</strain>
    </source>
</reference>
<evidence type="ECO:0000259" key="2">
    <source>
        <dbReference type="Pfam" id="PF07510"/>
    </source>
</evidence>
<evidence type="ECO:0000313" key="3">
    <source>
        <dbReference type="EMBL" id="MEE4024709.1"/>
    </source>
</evidence>
<keyword evidence="1" id="KW-0472">Membrane</keyword>
<keyword evidence="3" id="KW-0255">Endonuclease</keyword>
<dbReference type="PANTHER" id="PTHR24094:SF15">
    <property type="entry name" value="AMP-DEPENDENT SYNTHETASE_LIGASE DOMAIN-CONTAINING PROTEIN-RELATED"/>
    <property type="match status" value="1"/>
</dbReference>
<feature type="domain" description="GmrSD restriction endonucleases C-terminal" evidence="2">
    <location>
        <begin position="91"/>
        <end position="221"/>
    </location>
</feature>
<organism evidence="3 4">
    <name type="scientific">Gordonia prachuapensis</name>
    <dbReference type="NCBI Taxonomy" id="3115651"/>
    <lineage>
        <taxon>Bacteria</taxon>
        <taxon>Bacillati</taxon>
        <taxon>Actinomycetota</taxon>
        <taxon>Actinomycetes</taxon>
        <taxon>Mycobacteriales</taxon>
        <taxon>Gordoniaceae</taxon>
        <taxon>Gordonia</taxon>
    </lineage>
</organism>
<evidence type="ECO:0000256" key="1">
    <source>
        <dbReference type="SAM" id="Phobius"/>
    </source>
</evidence>
<protein>
    <submittedName>
        <fullName evidence="3">HNH endonuclease family protein</fullName>
    </submittedName>
</protein>